<organism evidence="1 2">
    <name type="scientific">Pseudodesulfovibrio karagichevae</name>
    <dbReference type="NCBI Taxonomy" id="3239305"/>
    <lineage>
        <taxon>Bacteria</taxon>
        <taxon>Pseudomonadati</taxon>
        <taxon>Thermodesulfobacteriota</taxon>
        <taxon>Desulfovibrionia</taxon>
        <taxon>Desulfovibrionales</taxon>
        <taxon>Desulfovibrionaceae</taxon>
    </lineage>
</organism>
<dbReference type="RefSeq" id="WP_371384823.1">
    <property type="nucleotide sequence ID" value="NZ_JBGLYH010000001.1"/>
</dbReference>
<dbReference type="InterPro" id="IPR009057">
    <property type="entry name" value="Homeodomain-like_sf"/>
</dbReference>
<dbReference type="SUPFAM" id="SSF46689">
    <property type="entry name" value="Homeodomain-like"/>
    <property type="match status" value="1"/>
</dbReference>
<accession>A0ABV4JZS6</accession>
<dbReference type="Pfam" id="PF13565">
    <property type="entry name" value="HTH_32"/>
    <property type="match status" value="1"/>
</dbReference>
<protein>
    <submittedName>
        <fullName evidence="1">Leucine zipper domain-containing protein</fullName>
    </submittedName>
</protein>
<dbReference type="EMBL" id="JBGLYH010000001">
    <property type="protein sequence ID" value="MEZ7195269.1"/>
    <property type="molecule type" value="Genomic_DNA"/>
</dbReference>
<comment type="caution">
    <text evidence="1">The sequence shown here is derived from an EMBL/GenBank/DDBJ whole genome shotgun (WGS) entry which is preliminary data.</text>
</comment>
<evidence type="ECO:0000313" key="1">
    <source>
        <dbReference type="EMBL" id="MEZ7195269.1"/>
    </source>
</evidence>
<proteinExistence type="predicted"/>
<dbReference type="Proteomes" id="UP001568698">
    <property type="component" value="Unassembled WGS sequence"/>
</dbReference>
<evidence type="ECO:0000313" key="2">
    <source>
        <dbReference type="Proteomes" id="UP001568698"/>
    </source>
</evidence>
<keyword evidence="2" id="KW-1185">Reference proteome</keyword>
<gene>
    <name evidence="1" type="ORF">AB6M95_00780</name>
</gene>
<sequence>MPWNEVKPMDQRWLFVMEARLGAEAVAELCRKYGISRKTGYKWLKRYHEFGKFGFVELARRPRGCPHRTPVEMREAVVALRKAWPGIGPRKIAGELRNRGL</sequence>
<feature type="non-terminal residue" evidence="1">
    <location>
        <position position="101"/>
    </location>
</feature>
<reference evidence="1 2" key="1">
    <citation type="submission" date="2024-08" db="EMBL/GenBank/DDBJ databases">
        <title>Sulfate-reducing bacteria isolated from formation water of the oil field in Kazakhstan and description of Pseudodesulfovibrio sp.</title>
        <authorList>
            <person name="Bidzhieva S.K."/>
            <person name="Tourova T.P."/>
            <person name="Grouzdev D.S."/>
            <person name="Beletsky A.V."/>
            <person name="Sokolova D.S."/>
            <person name="Samigullina S.R."/>
            <person name="Poltaraus A.B."/>
            <person name="Avtukh A.N."/>
            <person name="Tereshina V.M."/>
            <person name="Zhaparov N.S."/>
            <person name="Mardanov A.V."/>
            <person name="Nazina T.N."/>
        </authorList>
    </citation>
    <scope>NUCLEOTIDE SEQUENCE [LARGE SCALE GENOMIC DNA]</scope>
    <source>
        <strain evidence="1 2">9FUS</strain>
    </source>
</reference>
<name>A0ABV4JZS6_9BACT</name>